<evidence type="ECO:0000313" key="4">
    <source>
        <dbReference type="Proteomes" id="UP000325577"/>
    </source>
</evidence>
<feature type="domain" description="Retrovirus-related Pol polyprotein from transposon TNT 1-94-like beta-barrel" evidence="2">
    <location>
        <begin position="273"/>
        <end position="320"/>
    </location>
</feature>
<dbReference type="EMBL" id="CM018035">
    <property type="protein sequence ID" value="KAA8541944.1"/>
    <property type="molecule type" value="Genomic_DNA"/>
</dbReference>
<proteinExistence type="predicted"/>
<evidence type="ECO:0000259" key="2">
    <source>
        <dbReference type="Pfam" id="PF22936"/>
    </source>
</evidence>
<accession>A0A5J5BGZ8</accession>
<feature type="compositionally biased region" description="Basic and acidic residues" evidence="1">
    <location>
        <begin position="181"/>
        <end position="201"/>
    </location>
</feature>
<reference evidence="3 4" key="1">
    <citation type="submission" date="2019-09" db="EMBL/GenBank/DDBJ databases">
        <title>A chromosome-level genome assembly of the Chinese tupelo Nyssa sinensis.</title>
        <authorList>
            <person name="Yang X."/>
            <person name="Kang M."/>
            <person name="Yang Y."/>
            <person name="Xiong H."/>
            <person name="Wang M."/>
            <person name="Zhang Z."/>
            <person name="Wang Z."/>
            <person name="Wu H."/>
            <person name="Ma T."/>
            <person name="Liu J."/>
            <person name="Xi Z."/>
        </authorList>
    </citation>
    <scope>NUCLEOTIDE SEQUENCE [LARGE SCALE GENOMIC DNA]</scope>
    <source>
        <strain evidence="3">J267</strain>
        <tissue evidence="3">Leaf</tissue>
    </source>
</reference>
<dbReference type="PANTHER" id="PTHR35317">
    <property type="entry name" value="OS04G0629600 PROTEIN"/>
    <property type="match status" value="1"/>
</dbReference>
<keyword evidence="4" id="KW-1185">Reference proteome</keyword>
<feature type="region of interest" description="Disordered" evidence="1">
    <location>
        <begin position="153"/>
        <end position="203"/>
    </location>
</feature>
<evidence type="ECO:0000313" key="3">
    <source>
        <dbReference type="EMBL" id="KAA8541944.1"/>
    </source>
</evidence>
<dbReference type="OrthoDB" id="912188at2759"/>
<dbReference type="Pfam" id="PF22936">
    <property type="entry name" value="Pol_BBD"/>
    <property type="match status" value="1"/>
</dbReference>
<gene>
    <name evidence="3" type="ORF">F0562_023096</name>
</gene>
<name>A0A5J5BGZ8_9ASTE</name>
<dbReference type="Proteomes" id="UP000325577">
    <property type="component" value="Linkage Group LG12"/>
</dbReference>
<evidence type="ECO:0000256" key="1">
    <source>
        <dbReference type="SAM" id="MobiDB-lite"/>
    </source>
</evidence>
<dbReference type="InterPro" id="IPR054722">
    <property type="entry name" value="PolX-like_BBD"/>
</dbReference>
<sequence length="336" mass="38418">MTNTSSNIQQSHVPVFDGENYDFWYIKNEDIFCFTRSMGLVESGFAEPESTATLTQDQAKALKEKIQRDARALSQIQDGTYGEDISDARIVEKILINLPKKFGPIVAVVEETKDISKLSIQELMGSLKFYEQRWSRRSEKLLESAFQSKLNFSSKNTKKKSSTQEQSKGESSRGGGQGRGRGRDSRGRFFDKRRTNDEEPSQRCNICKRSSRVDKDGWFQGKPQCHNCKRFGYVQKDCQIKTNQQVSFTEEKEGEGNLFFACQAVTETKNDVWFLDSGCSNHMTSNKSIFLDMDASINSQVKMGNEHLFKLKAKPHLELKQRRVPKVPDLEQNLQT</sequence>
<dbReference type="AlphaFoldDB" id="A0A5J5BGZ8"/>
<dbReference type="PANTHER" id="PTHR35317:SF35">
    <property type="entry name" value="DUF4219 DOMAIN-CONTAINING PROTEIN"/>
    <property type="match status" value="1"/>
</dbReference>
<protein>
    <recommendedName>
        <fullName evidence="2">Retrovirus-related Pol polyprotein from transposon TNT 1-94-like beta-barrel domain-containing protein</fullName>
    </recommendedName>
</protein>
<organism evidence="3 4">
    <name type="scientific">Nyssa sinensis</name>
    <dbReference type="NCBI Taxonomy" id="561372"/>
    <lineage>
        <taxon>Eukaryota</taxon>
        <taxon>Viridiplantae</taxon>
        <taxon>Streptophyta</taxon>
        <taxon>Embryophyta</taxon>
        <taxon>Tracheophyta</taxon>
        <taxon>Spermatophyta</taxon>
        <taxon>Magnoliopsida</taxon>
        <taxon>eudicotyledons</taxon>
        <taxon>Gunneridae</taxon>
        <taxon>Pentapetalae</taxon>
        <taxon>asterids</taxon>
        <taxon>Cornales</taxon>
        <taxon>Nyssaceae</taxon>
        <taxon>Nyssa</taxon>
    </lineage>
</organism>